<dbReference type="OrthoDB" id="5125978at2"/>
<keyword evidence="2" id="KW-1185">Reference proteome</keyword>
<sequence>MTPDPATLIRDGLALDADQRAVVANALLESLHDAGDTSEVDALWRAEATRRLAEVRAGAVELVDADEHYDRLRASLTV</sequence>
<evidence type="ECO:0000313" key="1">
    <source>
        <dbReference type="EMBL" id="SHI87834.1"/>
    </source>
</evidence>
<protein>
    <submittedName>
        <fullName evidence="1">Putative addiction module component</fullName>
    </submittedName>
</protein>
<dbReference type="EMBL" id="FQZG01000018">
    <property type="protein sequence ID" value="SHI87834.1"/>
    <property type="molecule type" value="Genomic_DNA"/>
</dbReference>
<dbReference type="AlphaFoldDB" id="A0A1M6EQS9"/>
<dbReference type="InterPro" id="IPR013406">
    <property type="entry name" value="CHP02574_addiction_mod"/>
</dbReference>
<dbReference type="Pfam" id="PF09720">
    <property type="entry name" value="Unstab_antitox"/>
    <property type="match status" value="1"/>
</dbReference>
<gene>
    <name evidence="1" type="ORF">SAMN02745244_01253</name>
</gene>
<evidence type="ECO:0000313" key="2">
    <source>
        <dbReference type="Proteomes" id="UP000184512"/>
    </source>
</evidence>
<name>A0A1M6EQS9_9ACTN</name>
<accession>A0A1M6EQS9</accession>
<dbReference type="RefSeq" id="WP_073186685.1">
    <property type="nucleotide sequence ID" value="NZ_FQZG01000018.1"/>
</dbReference>
<organism evidence="1 2">
    <name type="scientific">Tessaracoccus bendigoensis DSM 12906</name>
    <dbReference type="NCBI Taxonomy" id="1123357"/>
    <lineage>
        <taxon>Bacteria</taxon>
        <taxon>Bacillati</taxon>
        <taxon>Actinomycetota</taxon>
        <taxon>Actinomycetes</taxon>
        <taxon>Propionibacteriales</taxon>
        <taxon>Propionibacteriaceae</taxon>
        <taxon>Tessaracoccus</taxon>
    </lineage>
</organism>
<proteinExistence type="predicted"/>
<dbReference type="STRING" id="1123357.SAMN02745244_01253"/>
<dbReference type="Proteomes" id="UP000184512">
    <property type="component" value="Unassembled WGS sequence"/>
</dbReference>
<reference evidence="1 2" key="1">
    <citation type="submission" date="2016-11" db="EMBL/GenBank/DDBJ databases">
        <authorList>
            <person name="Jaros S."/>
            <person name="Januszkiewicz K."/>
            <person name="Wedrychowicz H."/>
        </authorList>
    </citation>
    <scope>NUCLEOTIDE SEQUENCE [LARGE SCALE GENOMIC DNA]</scope>
    <source>
        <strain evidence="1 2">DSM 12906</strain>
    </source>
</reference>